<gene>
    <name evidence="1" type="ORF">MM415A04263_0006</name>
    <name evidence="2" type="ORF">MM415B09388_0006</name>
</gene>
<dbReference type="AlphaFoldDB" id="A0A6M3JL74"/>
<reference evidence="1" key="1">
    <citation type="submission" date="2020-03" db="EMBL/GenBank/DDBJ databases">
        <title>The deep terrestrial virosphere.</title>
        <authorList>
            <person name="Holmfeldt K."/>
            <person name="Nilsson E."/>
            <person name="Simone D."/>
            <person name="Lopez-Fernandez M."/>
            <person name="Wu X."/>
            <person name="de Brujin I."/>
            <person name="Lundin D."/>
            <person name="Andersson A."/>
            <person name="Bertilsson S."/>
            <person name="Dopson M."/>
        </authorList>
    </citation>
    <scope>NUCLEOTIDE SEQUENCE</scope>
    <source>
        <strain evidence="1">MM415A04263</strain>
        <strain evidence="2">MM415B09388</strain>
    </source>
</reference>
<sequence length="71" mass="8359">MDGEWHLVEMHAWARNAGLLWEVRLPSGRIIQFPLDEFYRCFMQLGVDDLARDMYDDTEGQLPFGPWEGTE</sequence>
<proteinExistence type="predicted"/>
<dbReference type="EMBL" id="MT143391">
    <property type="protein sequence ID" value="QJA96344.1"/>
    <property type="molecule type" value="Genomic_DNA"/>
</dbReference>
<dbReference type="EMBL" id="MT141738">
    <property type="protein sequence ID" value="QJA69811.1"/>
    <property type="molecule type" value="Genomic_DNA"/>
</dbReference>
<name>A0A6M3JL74_9ZZZZ</name>
<evidence type="ECO:0000313" key="1">
    <source>
        <dbReference type="EMBL" id="QJA69811.1"/>
    </source>
</evidence>
<accession>A0A6M3JL74</accession>
<organism evidence="1">
    <name type="scientific">viral metagenome</name>
    <dbReference type="NCBI Taxonomy" id="1070528"/>
    <lineage>
        <taxon>unclassified sequences</taxon>
        <taxon>metagenomes</taxon>
        <taxon>organismal metagenomes</taxon>
    </lineage>
</organism>
<evidence type="ECO:0000313" key="2">
    <source>
        <dbReference type="EMBL" id="QJA96344.1"/>
    </source>
</evidence>
<protein>
    <submittedName>
        <fullName evidence="1">Uncharacterized protein</fullName>
    </submittedName>
</protein>